<evidence type="ECO:0000256" key="4">
    <source>
        <dbReference type="ARBA" id="ARBA00023239"/>
    </source>
</evidence>
<dbReference type="InterPro" id="IPR016040">
    <property type="entry name" value="NAD(P)-bd_dom"/>
</dbReference>
<proteinExistence type="inferred from homology"/>
<dbReference type="InterPro" id="IPR006368">
    <property type="entry name" value="GDP_Man_deHydtase"/>
</dbReference>
<comment type="caution">
    <text evidence="6">The sequence shown here is derived from an EMBL/GenBank/DDBJ whole genome shotgun (WGS) entry which is preliminary data.</text>
</comment>
<gene>
    <name evidence="6" type="ORF">ACFOWM_02330</name>
</gene>
<evidence type="ECO:0000256" key="3">
    <source>
        <dbReference type="ARBA" id="ARBA00011989"/>
    </source>
</evidence>
<name>A0ABV8QQM9_9BACT</name>
<dbReference type="Gene3D" id="3.40.50.720">
    <property type="entry name" value="NAD(P)-binding Rossmann-like Domain"/>
    <property type="match status" value="1"/>
</dbReference>
<sequence length="293" mass="33034">MKDNIMKAIILGAAGQDGIYLTQLLESLNINVVGISRSAGYVNIDITSFDPIKNLLVNEKPNYIFHFAANSSTNHAFVLENYNSIVTSTMVLLEVVYQYLPKTKVFISGSGLQFLNKGIPIKETDDFYANDAYSLCRIQSVEAARYYRSLGLKVYVGYFFNHDSPLRTERHVTKMICENVKKIKLGIISTLTIGDKSVVKEWAFAGDIVNALWLFMNQDAVYEANLSNGEGYSIEAFINECFKIVDVDLTNRIVIDDKFKSSYKVLVSDNSTIKKIGYKPEISFKKLAKLMMQ</sequence>
<comment type="similarity">
    <text evidence="2">Belongs to the NAD(P)-dependent epimerase/dehydratase family. GDP-mannose 4,6-dehydratase subfamily.</text>
</comment>
<evidence type="ECO:0000259" key="5">
    <source>
        <dbReference type="Pfam" id="PF16363"/>
    </source>
</evidence>
<dbReference type="InterPro" id="IPR036291">
    <property type="entry name" value="NAD(P)-bd_dom_sf"/>
</dbReference>
<evidence type="ECO:0000313" key="6">
    <source>
        <dbReference type="EMBL" id="MFC4261703.1"/>
    </source>
</evidence>
<keyword evidence="4 6" id="KW-0456">Lyase</keyword>
<evidence type="ECO:0000256" key="1">
    <source>
        <dbReference type="ARBA" id="ARBA00001937"/>
    </source>
</evidence>
<dbReference type="RefSeq" id="WP_379706549.1">
    <property type="nucleotide sequence ID" value="NZ_JBHSCZ010000001.1"/>
</dbReference>
<evidence type="ECO:0000256" key="2">
    <source>
        <dbReference type="ARBA" id="ARBA00009263"/>
    </source>
</evidence>
<keyword evidence="7" id="KW-1185">Reference proteome</keyword>
<dbReference type="PANTHER" id="PTHR43715">
    <property type="entry name" value="GDP-MANNOSE 4,6-DEHYDRATASE"/>
    <property type="match status" value="1"/>
</dbReference>
<evidence type="ECO:0000313" key="7">
    <source>
        <dbReference type="Proteomes" id="UP001595907"/>
    </source>
</evidence>
<dbReference type="SUPFAM" id="SSF51735">
    <property type="entry name" value="NAD(P)-binding Rossmann-fold domains"/>
    <property type="match status" value="1"/>
</dbReference>
<dbReference type="Proteomes" id="UP001595907">
    <property type="component" value="Unassembled WGS sequence"/>
</dbReference>
<dbReference type="Gene3D" id="3.90.25.10">
    <property type="entry name" value="UDP-galactose 4-epimerase, domain 1"/>
    <property type="match status" value="1"/>
</dbReference>
<dbReference type="EMBL" id="JBHSCZ010000001">
    <property type="protein sequence ID" value="MFC4261703.1"/>
    <property type="molecule type" value="Genomic_DNA"/>
</dbReference>
<protein>
    <recommendedName>
        <fullName evidence="3">GDP-mannose 4,6-dehydratase</fullName>
        <ecNumber evidence="3">4.2.1.47</ecNumber>
    </recommendedName>
</protein>
<comment type="cofactor">
    <cofactor evidence="1">
        <name>NADP(+)</name>
        <dbReference type="ChEBI" id="CHEBI:58349"/>
    </cofactor>
</comment>
<dbReference type="GO" id="GO:0008446">
    <property type="term" value="F:GDP-mannose 4,6-dehydratase activity"/>
    <property type="evidence" value="ECO:0007669"/>
    <property type="project" value="UniProtKB-EC"/>
</dbReference>
<reference evidence="7" key="1">
    <citation type="journal article" date="2019" name="Int. J. Syst. Evol. Microbiol.">
        <title>The Global Catalogue of Microorganisms (GCM) 10K type strain sequencing project: providing services to taxonomists for standard genome sequencing and annotation.</title>
        <authorList>
            <consortium name="The Broad Institute Genomics Platform"/>
            <consortium name="The Broad Institute Genome Sequencing Center for Infectious Disease"/>
            <person name="Wu L."/>
            <person name="Ma J."/>
        </authorList>
    </citation>
    <scope>NUCLEOTIDE SEQUENCE [LARGE SCALE GENOMIC DNA]</scope>
    <source>
        <strain evidence="7">CECT 8289</strain>
    </source>
</reference>
<dbReference type="EC" id="4.2.1.47" evidence="3"/>
<accession>A0ABV8QQM9</accession>
<feature type="domain" description="NAD(P)-binding" evidence="5">
    <location>
        <begin position="10"/>
        <end position="291"/>
    </location>
</feature>
<organism evidence="6 7">
    <name type="scientific">Ferruginibacter yonginensis</name>
    <dbReference type="NCBI Taxonomy" id="1310416"/>
    <lineage>
        <taxon>Bacteria</taxon>
        <taxon>Pseudomonadati</taxon>
        <taxon>Bacteroidota</taxon>
        <taxon>Chitinophagia</taxon>
        <taxon>Chitinophagales</taxon>
        <taxon>Chitinophagaceae</taxon>
        <taxon>Ferruginibacter</taxon>
    </lineage>
</organism>
<dbReference type="Pfam" id="PF16363">
    <property type="entry name" value="GDP_Man_Dehyd"/>
    <property type="match status" value="1"/>
</dbReference>
<dbReference type="PANTHER" id="PTHR43715:SF1">
    <property type="entry name" value="GDP-MANNOSE 4,6 DEHYDRATASE"/>
    <property type="match status" value="1"/>
</dbReference>